<comment type="caution">
    <text evidence="3">The sequence shown here is derived from an EMBL/GenBank/DDBJ whole genome shotgun (WGS) entry which is preliminary data.</text>
</comment>
<dbReference type="EMBL" id="VCMV01000041">
    <property type="protein sequence ID" value="KAB0265192.1"/>
    <property type="molecule type" value="Genomic_DNA"/>
</dbReference>
<organism evidence="3 4">
    <name type="scientific">Microvirga brassicacearum</name>
    <dbReference type="NCBI Taxonomy" id="2580413"/>
    <lineage>
        <taxon>Bacteria</taxon>
        <taxon>Pseudomonadati</taxon>
        <taxon>Pseudomonadota</taxon>
        <taxon>Alphaproteobacteria</taxon>
        <taxon>Hyphomicrobiales</taxon>
        <taxon>Methylobacteriaceae</taxon>
        <taxon>Microvirga</taxon>
    </lineage>
</organism>
<feature type="transmembrane region" description="Helical" evidence="2">
    <location>
        <begin position="23"/>
        <end position="46"/>
    </location>
</feature>
<keyword evidence="2" id="KW-0812">Transmembrane</keyword>
<evidence type="ECO:0000313" key="3">
    <source>
        <dbReference type="EMBL" id="KAB0265192.1"/>
    </source>
</evidence>
<feature type="compositionally biased region" description="Basic and acidic residues" evidence="1">
    <location>
        <begin position="54"/>
        <end position="89"/>
    </location>
</feature>
<dbReference type="Proteomes" id="UP000325684">
    <property type="component" value="Unassembled WGS sequence"/>
</dbReference>
<protein>
    <submittedName>
        <fullName evidence="3">Uncharacterized protein</fullName>
    </submittedName>
</protein>
<feature type="region of interest" description="Disordered" evidence="1">
    <location>
        <begin position="54"/>
        <end position="101"/>
    </location>
</feature>
<name>A0A5N3P647_9HYPH</name>
<reference evidence="3 4" key="1">
    <citation type="journal article" date="2019" name="Microorganisms">
        <title>Genome Insights into the Novel Species Microvirga brassicacearum, a Rapeseed Endophyte with Biotechnological Potential.</title>
        <authorList>
            <person name="Jimenez-Gomez A."/>
            <person name="Saati-Santamaria Z."/>
            <person name="Igual J.M."/>
            <person name="Rivas R."/>
            <person name="Mateos P.F."/>
            <person name="Garcia-Fraile P."/>
        </authorList>
    </citation>
    <scope>NUCLEOTIDE SEQUENCE [LARGE SCALE GENOMIC DNA]</scope>
    <source>
        <strain evidence="3 4">CDVBN77</strain>
    </source>
</reference>
<evidence type="ECO:0000313" key="4">
    <source>
        <dbReference type="Proteomes" id="UP000325684"/>
    </source>
</evidence>
<accession>A0A5N3P647</accession>
<keyword evidence="2" id="KW-1133">Transmembrane helix</keyword>
<keyword evidence="2" id="KW-0472">Membrane</keyword>
<gene>
    <name evidence="3" type="ORF">FEZ63_19785</name>
</gene>
<evidence type="ECO:0000256" key="1">
    <source>
        <dbReference type="SAM" id="MobiDB-lite"/>
    </source>
</evidence>
<dbReference type="AlphaFoldDB" id="A0A5N3P647"/>
<sequence>MAKDHDSYYSPEVEQHFRRRSGIGTYTAGAVVIAGLVGLGIGWLIYDRMSAQAEQERRRQARLENKANARRALEMKKRGPQHRHPDSKSANEGMRNIPAST</sequence>
<evidence type="ECO:0000256" key="2">
    <source>
        <dbReference type="SAM" id="Phobius"/>
    </source>
</evidence>
<keyword evidence="4" id="KW-1185">Reference proteome</keyword>
<proteinExistence type="predicted"/>
<dbReference type="RefSeq" id="WP_150947721.1">
    <property type="nucleotide sequence ID" value="NZ_VCMV01000041.1"/>
</dbReference>